<dbReference type="KEGG" id="fro:AALO17_15200"/>
<organism evidence="1 2">
    <name type="scientific">Faecalibaculum rodentium</name>
    <dbReference type="NCBI Taxonomy" id="1702221"/>
    <lineage>
        <taxon>Bacteria</taxon>
        <taxon>Bacillati</taxon>
        <taxon>Bacillota</taxon>
        <taxon>Erysipelotrichia</taxon>
        <taxon>Erysipelotrichales</taxon>
        <taxon>Erysipelotrichaceae</taxon>
        <taxon>Faecalibaculum</taxon>
    </lineage>
</organism>
<dbReference type="Proteomes" id="UP000069771">
    <property type="component" value="Chromosome"/>
</dbReference>
<dbReference type="AlphaFoldDB" id="A0A140DVH7"/>
<gene>
    <name evidence="1" type="ORF">AALO17_15200</name>
</gene>
<accession>A0A140DVH7</accession>
<evidence type="ECO:0000313" key="2">
    <source>
        <dbReference type="Proteomes" id="UP000069771"/>
    </source>
</evidence>
<name>A0A140DVH7_9FIRM</name>
<dbReference type="GeneID" id="78478216"/>
<protein>
    <submittedName>
        <fullName evidence="1">Uncharacterized protein</fullName>
    </submittedName>
</protein>
<reference evidence="1 2" key="1">
    <citation type="journal article" date="2016" name="Gut Pathog.">
        <title>Whole genome sequencing of "Faecalibaculum rodentium" ALO17, isolated from C57BL/6J laboratory mouse feces.</title>
        <authorList>
            <person name="Lim S."/>
            <person name="Chang D.H."/>
            <person name="Ahn S."/>
            <person name="Kim B.C."/>
        </authorList>
    </citation>
    <scope>NUCLEOTIDE SEQUENCE [LARGE SCALE GENOMIC DNA]</scope>
    <source>
        <strain evidence="1 2">Alo17</strain>
    </source>
</reference>
<sequence>MTKSEEAQKRLENLWYYIDGFWQAASLSADAKEVVDQMFDLVLQSLEELHGGFTREDILKAAKTELPYPYVDLEDLGFTVEEIKEYGRAN</sequence>
<evidence type="ECO:0000313" key="1">
    <source>
        <dbReference type="EMBL" id="AMK54654.1"/>
    </source>
</evidence>
<dbReference type="RefSeq" id="WP_067557345.1">
    <property type="nucleotide sequence ID" value="NZ_CP011391.1"/>
</dbReference>
<proteinExistence type="predicted"/>
<keyword evidence="2" id="KW-1185">Reference proteome</keyword>
<dbReference type="EMBL" id="CP011391">
    <property type="protein sequence ID" value="AMK54654.1"/>
    <property type="molecule type" value="Genomic_DNA"/>
</dbReference>
<dbReference type="STRING" id="1702221.AALO17_15200"/>